<dbReference type="AlphaFoldDB" id="A0A132AHJ5"/>
<accession>A0A132AHJ5</accession>
<dbReference type="OrthoDB" id="6494369at2759"/>
<organism evidence="1 2">
    <name type="scientific">Sarcoptes scabiei</name>
    <name type="common">Itch mite</name>
    <name type="synonym">Acarus scabiei</name>
    <dbReference type="NCBI Taxonomy" id="52283"/>
    <lineage>
        <taxon>Eukaryota</taxon>
        <taxon>Metazoa</taxon>
        <taxon>Ecdysozoa</taxon>
        <taxon>Arthropoda</taxon>
        <taxon>Chelicerata</taxon>
        <taxon>Arachnida</taxon>
        <taxon>Acari</taxon>
        <taxon>Acariformes</taxon>
        <taxon>Sarcoptiformes</taxon>
        <taxon>Astigmata</taxon>
        <taxon>Psoroptidia</taxon>
        <taxon>Sarcoptoidea</taxon>
        <taxon>Sarcoptidae</taxon>
        <taxon>Sarcoptinae</taxon>
        <taxon>Sarcoptes</taxon>
    </lineage>
</organism>
<reference evidence="1 2" key="1">
    <citation type="journal article" date="2015" name="Parasit. Vectors">
        <title>Draft genome of the scabies mite.</title>
        <authorList>
            <person name="Rider S.D.Jr."/>
            <person name="Morgan M.S."/>
            <person name="Arlian L.G."/>
        </authorList>
    </citation>
    <scope>NUCLEOTIDE SEQUENCE [LARGE SCALE GENOMIC DNA]</scope>
    <source>
        <strain evidence="1">Arlian Lab</strain>
    </source>
</reference>
<dbReference type="Proteomes" id="UP000616769">
    <property type="component" value="Unassembled WGS sequence"/>
</dbReference>
<dbReference type="EMBL" id="JXLN01014438">
    <property type="protein sequence ID" value="KPM10035.1"/>
    <property type="molecule type" value="Genomic_DNA"/>
</dbReference>
<evidence type="ECO:0000313" key="2">
    <source>
        <dbReference type="Proteomes" id="UP000616769"/>
    </source>
</evidence>
<protein>
    <submittedName>
        <fullName evidence="1">Uncharacterized protein</fullName>
    </submittedName>
</protein>
<dbReference type="VEuPathDB" id="VectorBase:SSCA009821"/>
<comment type="caution">
    <text evidence="1">The sequence shown here is derived from an EMBL/GenBank/DDBJ whole genome shotgun (WGS) entry which is preliminary data.</text>
</comment>
<evidence type="ECO:0000313" key="1">
    <source>
        <dbReference type="EMBL" id="KPM10035.1"/>
    </source>
</evidence>
<name>A0A132AHJ5_SARSC</name>
<gene>
    <name evidence="1" type="ORF">QR98_0085810</name>
</gene>
<proteinExistence type="predicted"/>
<sequence length="112" mass="13383">MKILAYLFGFAFVGLILLVEANLILKTGGKKHKDLLIMKPDCHEKKEEHYVAYPVYHHQEYKHHEPHYEHSYGHDDHYGHGGGHDDHYGHGHEKGGYHMYHDDETYFFRRRR</sequence>